<dbReference type="InterPro" id="IPR002347">
    <property type="entry name" value="SDR_fam"/>
</dbReference>
<dbReference type="GeneID" id="81398106"/>
<sequence length="364" mass="39936">MSQYTPRLSAESLLDKVVLITGGANGIGASLVQQCLQSGANVCFGDLDNISGERLLRISQDQFHPAEEGMPPRVVFQTTDVTNYQSVLALFDLAFETYRRIDHVVSAAGIIEIGNWFDFGLTMQTIRQERQKVTILIKTPTHKVLDVNLLGSMYVSRIASVYLRHNRGPDVDRSILLFSCMAGFKESPSLFVYQAAKHGVTGLMRSLRTYISSPYKHNLRVNTVCPWITQTDSMKKIELQWKQANLPSNTPQEVASVAAGVLTDQSLNGTSMYVEGGRAWEIEQNIDRLEAQWLGETPSKSLAMGQALLDDGAIWTAPPRPRKKSSISNGVPPGVPPQKVKGIHKDSINGVTNGVTNGLTNGAH</sequence>
<feature type="compositionally biased region" description="Polar residues" evidence="3">
    <location>
        <begin position="349"/>
        <end position="364"/>
    </location>
</feature>
<organism evidence="4 5">
    <name type="scientific">Penicillium alfredii</name>
    <dbReference type="NCBI Taxonomy" id="1506179"/>
    <lineage>
        <taxon>Eukaryota</taxon>
        <taxon>Fungi</taxon>
        <taxon>Dikarya</taxon>
        <taxon>Ascomycota</taxon>
        <taxon>Pezizomycotina</taxon>
        <taxon>Eurotiomycetes</taxon>
        <taxon>Eurotiomycetidae</taxon>
        <taxon>Eurotiales</taxon>
        <taxon>Aspergillaceae</taxon>
        <taxon>Penicillium</taxon>
    </lineage>
</organism>
<evidence type="ECO:0000313" key="5">
    <source>
        <dbReference type="Proteomes" id="UP001141434"/>
    </source>
</evidence>
<reference evidence="4" key="1">
    <citation type="submission" date="2022-11" db="EMBL/GenBank/DDBJ databases">
        <authorList>
            <person name="Petersen C."/>
        </authorList>
    </citation>
    <scope>NUCLEOTIDE SEQUENCE</scope>
    <source>
        <strain evidence="4">IBT 34128</strain>
    </source>
</reference>
<name>A0A9W9JZD7_9EURO</name>
<evidence type="ECO:0000256" key="1">
    <source>
        <dbReference type="ARBA" id="ARBA00006484"/>
    </source>
</evidence>
<accession>A0A9W9JZD7</accession>
<dbReference type="GO" id="GO:0005737">
    <property type="term" value="C:cytoplasm"/>
    <property type="evidence" value="ECO:0007669"/>
    <property type="project" value="TreeGrafter"/>
</dbReference>
<gene>
    <name evidence="4" type="ORF">NUU61_008412</name>
</gene>
<dbReference type="GO" id="GO:0016616">
    <property type="term" value="F:oxidoreductase activity, acting on the CH-OH group of donors, NAD or NADP as acceptor"/>
    <property type="evidence" value="ECO:0007669"/>
    <property type="project" value="TreeGrafter"/>
</dbReference>
<keyword evidence="5" id="KW-1185">Reference proteome</keyword>
<dbReference type="PRINTS" id="PR00081">
    <property type="entry name" value="GDHRDH"/>
</dbReference>
<keyword evidence="2" id="KW-0560">Oxidoreductase</keyword>
<dbReference type="SUPFAM" id="SSF51735">
    <property type="entry name" value="NAD(P)-binding Rossmann-fold domains"/>
    <property type="match status" value="1"/>
</dbReference>
<dbReference type="AlphaFoldDB" id="A0A9W9JZD7"/>
<comment type="caution">
    <text evidence="4">The sequence shown here is derived from an EMBL/GenBank/DDBJ whole genome shotgun (WGS) entry which is preliminary data.</text>
</comment>
<dbReference type="EMBL" id="JAPMSZ010000010">
    <property type="protein sequence ID" value="KAJ5087105.1"/>
    <property type="molecule type" value="Genomic_DNA"/>
</dbReference>
<dbReference type="PANTHER" id="PTHR44229">
    <property type="entry name" value="15-HYDROXYPROSTAGLANDIN DEHYDROGENASE [NAD(+)]"/>
    <property type="match status" value="1"/>
</dbReference>
<protein>
    <submittedName>
        <fullName evidence="4">Uncharacterized protein</fullName>
    </submittedName>
</protein>
<dbReference type="Pfam" id="PF00106">
    <property type="entry name" value="adh_short"/>
    <property type="match status" value="1"/>
</dbReference>
<evidence type="ECO:0000256" key="2">
    <source>
        <dbReference type="ARBA" id="ARBA00023002"/>
    </source>
</evidence>
<proteinExistence type="inferred from homology"/>
<evidence type="ECO:0000256" key="3">
    <source>
        <dbReference type="SAM" id="MobiDB-lite"/>
    </source>
</evidence>
<dbReference type="RefSeq" id="XP_056509230.1">
    <property type="nucleotide sequence ID" value="XM_056658937.1"/>
</dbReference>
<dbReference type="Proteomes" id="UP001141434">
    <property type="component" value="Unassembled WGS sequence"/>
</dbReference>
<evidence type="ECO:0000313" key="4">
    <source>
        <dbReference type="EMBL" id="KAJ5087105.1"/>
    </source>
</evidence>
<dbReference type="Gene3D" id="3.40.50.720">
    <property type="entry name" value="NAD(P)-binding Rossmann-like Domain"/>
    <property type="match status" value="1"/>
</dbReference>
<reference evidence="4" key="2">
    <citation type="journal article" date="2023" name="IMA Fungus">
        <title>Comparative genomic study of the Penicillium genus elucidates a diverse pangenome and 15 lateral gene transfer events.</title>
        <authorList>
            <person name="Petersen C."/>
            <person name="Sorensen T."/>
            <person name="Nielsen M.R."/>
            <person name="Sondergaard T.E."/>
            <person name="Sorensen J.L."/>
            <person name="Fitzpatrick D.A."/>
            <person name="Frisvad J.C."/>
            <person name="Nielsen K.L."/>
        </authorList>
    </citation>
    <scope>NUCLEOTIDE SEQUENCE</scope>
    <source>
        <strain evidence="4">IBT 34128</strain>
    </source>
</reference>
<feature type="region of interest" description="Disordered" evidence="3">
    <location>
        <begin position="318"/>
        <end position="364"/>
    </location>
</feature>
<comment type="similarity">
    <text evidence="1">Belongs to the short-chain dehydrogenases/reductases (SDR) family.</text>
</comment>
<dbReference type="OrthoDB" id="37659at2759"/>
<dbReference type="InterPro" id="IPR036291">
    <property type="entry name" value="NAD(P)-bd_dom_sf"/>
</dbReference>
<dbReference type="PANTHER" id="PTHR44229:SF4">
    <property type="entry name" value="15-HYDROXYPROSTAGLANDIN DEHYDROGENASE [NAD(+)]"/>
    <property type="match status" value="1"/>
</dbReference>